<accession>A0ACD3BDW0</accession>
<keyword evidence="2" id="KW-1185">Reference proteome</keyword>
<evidence type="ECO:0000313" key="1">
    <source>
        <dbReference type="EMBL" id="TFK75996.1"/>
    </source>
</evidence>
<sequence length="124" mass="13663">MMVRYYSSVETHNELGDGFDKRSNEEIDAMPESLVIVHQRRKVGESLLYPELIPSVRIIHAEKRCGKHMPMSSGVNDSPALKLAPIGIPIGMAGSDVAKGPSDLVLIDEGLYCGWVWRKQALAS</sequence>
<gene>
    <name evidence="1" type="ORF">BDN72DRAFT_853030</name>
</gene>
<protein>
    <submittedName>
        <fullName evidence="1">Uncharacterized protein</fullName>
    </submittedName>
</protein>
<reference evidence="1 2" key="1">
    <citation type="journal article" date="2019" name="Nat. Ecol. Evol.">
        <title>Megaphylogeny resolves global patterns of mushroom evolution.</title>
        <authorList>
            <person name="Varga T."/>
            <person name="Krizsan K."/>
            <person name="Foldi C."/>
            <person name="Dima B."/>
            <person name="Sanchez-Garcia M."/>
            <person name="Sanchez-Ramirez S."/>
            <person name="Szollosi G.J."/>
            <person name="Szarkandi J.G."/>
            <person name="Papp V."/>
            <person name="Albert L."/>
            <person name="Andreopoulos W."/>
            <person name="Angelini C."/>
            <person name="Antonin V."/>
            <person name="Barry K.W."/>
            <person name="Bougher N.L."/>
            <person name="Buchanan P."/>
            <person name="Buyck B."/>
            <person name="Bense V."/>
            <person name="Catcheside P."/>
            <person name="Chovatia M."/>
            <person name="Cooper J."/>
            <person name="Damon W."/>
            <person name="Desjardin D."/>
            <person name="Finy P."/>
            <person name="Geml J."/>
            <person name="Haridas S."/>
            <person name="Hughes K."/>
            <person name="Justo A."/>
            <person name="Karasinski D."/>
            <person name="Kautmanova I."/>
            <person name="Kiss B."/>
            <person name="Kocsube S."/>
            <person name="Kotiranta H."/>
            <person name="LaButti K.M."/>
            <person name="Lechner B.E."/>
            <person name="Liimatainen K."/>
            <person name="Lipzen A."/>
            <person name="Lukacs Z."/>
            <person name="Mihaltcheva S."/>
            <person name="Morgado L.N."/>
            <person name="Niskanen T."/>
            <person name="Noordeloos M.E."/>
            <person name="Ohm R.A."/>
            <person name="Ortiz-Santana B."/>
            <person name="Ovrebo C."/>
            <person name="Racz N."/>
            <person name="Riley R."/>
            <person name="Savchenko A."/>
            <person name="Shiryaev A."/>
            <person name="Soop K."/>
            <person name="Spirin V."/>
            <person name="Szebenyi C."/>
            <person name="Tomsovsky M."/>
            <person name="Tulloss R.E."/>
            <person name="Uehling J."/>
            <person name="Grigoriev I.V."/>
            <person name="Vagvolgyi C."/>
            <person name="Papp T."/>
            <person name="Martin F.M."/>
            <person name="Miettinen O."/>
            <person name="Hibbett D.S."/>
            <person name="Nagy L.G."/>
        </authorList>
    </citation>
    <scope>NUCLEOTIDE SEQUENCE [LARGE SCALE GENOMIC DNA]</scope>
    <source>
        <strain evidence="1 2">NL-1719</strain>
    </source>
</reference>
<dbReference type="EMBL" id="ML208261">
    <property type="protein sequence ID" value="TFK75996.1"/>
    <property type="molecule type" value="Genomic_DNA"/>
</dbReference>
<organism evidence="1 2">
    <name type="scientific">Pluteus cervinus</name>
    <dbReference type="NCBI Taxonomy" id="181527"/>
    <lineage>
        <taxon>Eukaryota</taxon>
        <taxon>Fungi</taxon>
        <taxon>Dikarya</taxon>
        <taxon>Basidiomycota</taxon>
        <taxon>Agaricomycotina</taxon>
        <taxon>Agaricomycetes</taxon>
        <taxon>Agaricomycetidae</taxon>
        <taxon>Agaricales</taxon>
        <taxon>Pluteineae</taxon>
        <taxon>Pluteaceae</taxon>
        <taxon>Pluteus</taxon>
    </lineage>
</organism>
<dbReference type="Proteomes" id="UP000308600">
    <property type="component" value="Unassembled WGS sequence"/>
</dbReference>
<proteinExistence type="predicted"/>
<evidence type="ECO:0000313" key="2">
    <source>
        <dbReference type="Proteomes" id="UP000308600"/>
    </source>
</evidence>
<name>A0ACD3BDW0_9AGAR</name>